<feature type="region of interest" description="Disordered" evidence="1">
    <location>
        <begin position="322"/>
        <end position="405"/>
    </location>
</feature>
<protein>
    <recommendedName>
        <fullName evidence="4">Secreted protein</fullName>
    </recommendedName>
</protein>
<feature type="region of interest" description="Disordered" evidence="1">
    <location>
        <begin position="242"/>
        <end position="271"/>
    </location>
</feature>
<keyword evidence="3" id="KW-1185">Reference proteome</keyword>
<evidence type="ECO:0000256" key="1">
    <source>
        <dbReference type="SAM" id="MobiDB-lite"/>
    </source>
</evidence>
<reference evidence="3" key="1">
    <citation type="journal article" date="2019" name="Int. J. Syst. Evol. Microbiol.">
        <title>The Global Catalogue of Microorganisms (GCM) 10K type strain sequencing project: providing services to taxonomists for standard genome sequencing and annotation.</title>
        <authorList>
            <consortium name="The Broad Institute Genomics Platform"/>
            <consortium name="The Broad Institute Genome Sequencing Center for Infectious Disease"/>
            <person name="Wu L."/>
            <person name="Ma J."/>
        </authorList>
    </citation>
    <scope>NUCLEOTIDE SEQUENCE [LARGE SCALE GENOMIC DNA]</scope>
    <source>
        <strain evidence="3">TBRC 1826</strain>
    </source>
</reference>
<feature type="compositionally biased region" description="Low complexity" evidence="1">
    <location>
        <begin position="329"/>
        <end position="376"/>
    </location>
</feature>
<evidence type="ECO:0000313" key="2">
    <source>
        <dbReference type="EMBL" id="MFC3995352.1"/>
    </source>
</evidence>
<evidence type="ECO:0008006" key="4">
    <source>
        <dbReference type="Google" id="ProtNLM"/>
    </source>
</evidence>
<gene>
    <name evidence="2" type="ORF">ACFOVU_05480</name>
</gene>
<comment type="caution">
    <text evidence="2">The sequence shown here is derived from an EMBL/GenBank/DDBJ whole genome shotgun (WGS) entry which is preliminary data.</text>
</comment>
<feature type="compositionally biased region" description="Low complexity" evidence="1">
    <location>
        <begin position="250"/>
        <end position="266"/>
    </location>
</feature>
<accession>A0ABV8FK42</accession>
<name>A0ABV8FK42_9ACTN</name>
<dbReference type="Proteomes" id="UP001595847">
    <property type="component" value="Unassembled WGS sequence"/>
</dbReference>
<feature type="region of interest" description="Disordered" evidence="1">
    <location>
        <begin position="176"/>
        <end position="226"/>
    </location>
</feature>
<feature type="compositionally biased region" description="Low complexity" evidence="1">
    <location>
        <begin position="176"/>
        <end position="194"/>
    </location>
</feature>
<dbReference type="EMBL" id="JBHSBH010000004">
    <property type="protein sequence ID" value="MFC3995352.1"/>
    <property type="molecule type" value="Genomic_DNA"/>
</dbReference>
<evidence type="ECO:0000313" key="3">
    <source>
        <dbReference type="Proteomes" id="UP001595847"/>
    </source>
</evidence>
<organism evidence="2 3">
    <name type="scientific">Nocardiopsis sediminis</name>
    <dbReference type="NCBI Taxonomy" id="1778267"/>
    <lineage>
        <taxon>Bacteria</taxon>
        <taxon>Bacillati</taxon>
        <taxon>Actinomycetota</taxon>
        <taxon>Actinomycetes</taxon>
        <taxon>Streptosporangiales</taxon>
        <taxon>Nocardiopsidaceae</taxon>
        <taxon>Nocardiopsis</taxon>
    </lineage>
</organism>
<sequence length="405" mass="41399">MRKHHRRWIALAGATTVSLAGFGALGVGFAEEQRPPADRPVAEQKASPTEIDGFEVGYLPSGLARYGVHATSKAGSDGERRSTLSWLRGREGVYGRVDIFRSDAISSLEDVRSRHFGHLNGQSLRKADTEGRAAYRSDATGTIFWLQEPGVAVAAHLAPDTWGAEELSKFAGGIRPEQPAEAAPEGPESVLGGQEEPGGGPAEESQFPPAVPGATAPNARPDLAPGVPAAEVQSCLIEQLESGGDDAVQEAEGAAEAPAGDSARAADSVEGAEADARLIRLLDRSDDSARSAAVTACGDRFGLTDGEVNELIADIGNDVRAASADERGGAPTTPLAASASPDPDQPGAASPAPTAPAGGAQPAEGSGETTEAPAADAPEEAEDSNPDLLDFLGLGKGPLTLTLGR</sequence>
<dbReference type="RefSeq" id="WP_378530390.1">
    <property type="nucleotide sequence ID" value="NZ_JBHSBH010000004.1"/>
</dbReference>
<proteinExistence type="predicted"/>